<keyword evidence="2" id="KW-0808">Transferase</keyword>
<dbReference type="InterPro" id="IPR011611">
    <property type="entry name" value="PfkB_dom"/>
</dbReference>
<comment type="similarity">
    <text evidence="1">Belongs to the carbohydrate kinase PfkB family.</text>
</comment>
<accession>A0A2W5CB05</accession>
<sequence length="338" mass="35120">MTDSAAAPILCFGETLLRLSAPGREMLFQSGRFDAVWGGAETNVAVGLARLGTASALVTALPDNALGDAALREVRGLGVDVSRVVRGAGRMGIYFLAQGAGLRASSIVYDRAGSLFATSGPASFDWPALLRGAGRLHLSGITPALGPNGTAMELAAARAASDAGVPVSFDGNFRAQLWAAWDGDPRAILSELIGHADLMFGNHRDVALLLGQDFSGDGLDRRREAAEAAFAAFPRLRFIASTARHVDDADRHRLSARIDTRASAHQTREVRIAGIVDRIGGGDAFAAGVLHGLAQGPDAAAEIGLAFAALKHSIPGDFCLAGPGEVVAFLEGGFDVRR</sequence>
<dbReference type="PANTHER" id="PTHR43320">
    <property type="entry name" value="SUGAR KINASE"/>
    <property type="match status" value="1"/>
</dbReference>
<dbReference type="CDD" id="cd01166">
    <property type="entry name" value="KdgK"/>
    <property type="match status" value="1"/>
</dbReference>
<evidence type="ECO:0000313" key="6">
    <source>
        <dbReference type="Proteomes" id="UP000249066"/>
    </source>
</evidence>
<evidence type="ECO:0000256" key="2">
    <source>
        <dbReference type="ARBA" id="ARBA00022679"/>
    </source>
</evidence>
<proteinExistence type="inferred from homology"/>
<keyword evidence="3 5" id="KW-0418">Kinase</keyword>
<feature type="domain" description="Carbohydrate kinase PfkB" evidence="4">
    <location>
        <begin position="9"/>
        <end position="310"/>
    </location>
</feature>
<dbReference type="SUPFAM" id="SSF53613">
    <property type="entry name" value="Ribokinase-like"/>
    <property type="match status" value="1"/>
</dbReference>
<dbReference type="PANTHER" id="PTHR43320:SF2">
    <property type="entry name" value="2-DEHYDRO-3-DEOXYGLUCONOKINASE_2-DEHYDRO-3-DEOXYGALACTONOKINASE"/>
    <property type="match status" value="1"/>
</dbReference>
<dbReference type="EMBL" id="QFNN01000001">
    <property type="protein sequence ID" value="PZO92241.1"/>
    <property type="molecule type" value="Genomic_DNA"/>
</dbReference>
<dbReference type="Pfam" id="PF00294">
    <property type="entry name" value="PfkB"/>
    <property type="match status" value="1"/>
</dbReference>
<evidence type="ECO:0000259" key="4">
    <source>
        <dbReference type="Pfam" id="PF00294"/>
    </source>
</evidence>
<dbReference type="AlphaFoldDB" id="A0A2W5CB05"/>
<evidence type="ECO:0000313" key="5">
    <source>
        <dbReference type="EMBL" id="PZO92241.1"/>
    </source>
</evidence>
<protein>
    <submittedName>
        <fullName evidence="5">2-keto-3-deoxygluconate kinase</fullName>
    </submittedName>
</protein>
<name>A0A2W5CB05_9SPHN</name>
<evidence type="ECO:0000256" key="1">
    <source>
        <dbReference type="ARBA" id="ARBA00010688"/>
    </source>
</evidence>
<dbReference type="Gene3D" id="3.40.1190.20">
    <property type="match status" value="1"/>
</dbReference>
<evidence type="ECO:0000256" key="3">
    <source>
        <dbReference type="ARBA" id="ARBA00022777"/>
    </source>
</evidence>
<dbReference type="Proteomes" id="UP000249066">
    <property type="component" value="Unassembled WGS sequence"/>
</dbReference>
<dbReference type="GO" id="GO:0016301">
    <property type="term" value="F:kinase activity"/>
    <property type="evidence" value="ECO:0007669"/>
    <property type="project" value="UniProtKB-KW"/>
</dbReference>
<comment type="caution">
    <text evidence="5">The sequence shown here is derived from an EMBL/GenBank/DDBJ whole genome shotgun (WGS) entry which is preliminary data.</text>
</comment>
<gene>
    <name evidence="5" type="ORF">DI623_00335</name>
</gene>
<reference evidence="5 6" key="1">
    <citation type="submission" date="2017-08" db="EMBL/GenBank/DDBJ databases">
        <title>Infants hospitalized years apart are colonized by the same room-sourced microbial strains.</title>
        <authorList>
            <person name="Brooks B."/>
            <person name="Olm M.R."/>
            <person name="Firek B.A."/>
            <person name="Baker R."/>
            <person name="Thomas B.C."/>
            <person name="Morowitz M.J."/>
            <person name="Banfield J.F."/>
        </authorList>
    </citation>
    <scope>NUCLEOTIDE SEQUENCE [LARGE SCALE GENOMIC DNA]</scope>
    <source>
        <strain evidence="5">S2_018_000_R2_101</strain>
    </source>
</reference>
<organism evidence="5 6">
    <name type="scientific">Sphingomonas sanxanigenens</name>
    <dbReference type="NCBI Taxonomy" id="397260"/>
    <lineage>
        <taxon>Bacteria</taxon>
        <taxon>Pseudomonadati</taxon>
        <taxon>Pseudomonadota</taxon>
        <taxon>Alphaproteobacteria</taxon>
        <taxon>Sphingomonadales</taxon>
        <taxon>Sphingomonadaceae</taxon>
        <taxon>Sphingomonas</taxon>
    </lineage>
</organism>
<dbReference type="InterPro" id="IPR052700">
    <property type="entry name" value="Carb_kinase_PfkB-like"/>
</dbReference>
<dbReference type="InterPro" id="IPR029056">
    <property type="entry name" value="Ribokinase-like"/>
</dbReference>